<dbReference type="Gene3D" id="3.40.50.10330">
    <property type="entry name" value="Probable inorganic polyphosphate/atp-NAD kinase, domain 1"/>
    <property type="match status" value="1"/>
</dbReference>
<accession>A0ABN8WUB9</accession>
<dbReference type="InterPro" id="IPR017438">
    <property type="entry name" value="ATP-NAD_kinase_N"/>
</dbReference>
<name>A0ABN8WUB9_SACUV</name>
<reference evidence="7" key="1">
    <citation type="submission" date="2022-10" db="EMBL/GenBank/DDBJ databases">
        <authorList>
            <person name="Byrne P K."/>
        </authorList>
    </citation>
    <scope>NUCLEOTIDE SEQUENCE</scope>
    <source>
        <strain evidence="7">ZP964</strain>
    </source>
</reference>
<dbReference type="PANTHER" id="PTHR20275:SF0">
    <property type="entry name" value="NAD KINASE"/>
    <property type="match status" value="1"/>
</dbReference>
<feature type="compositionally biased region" description="Low complexity" evidence="6">
    <location>
        <begin position="461"/>
        <end position="473"/>
    </location>
</feature>
<evidence type="ECO:0000256" key="1">
    <source>
        <dbReference type="ARBA" id="ARBA00010995"/>
    </source>
</evidence>
<comment type="similarity">
    <text evidence="1">Belongs to the NAD kinase family.</text>
</comment>
<dbReference type="Pfam" id="PF20143">
    <property type="entry name" value="NAD_kinase_C"/>
    <property type="match status" value="1"/>
</dbReference>
<evidence type="ECO:0000256" key="2">
    <source>
        <dbReference type="ARBA" id="ARBA00022679"/>
    </source>
</evidence>
<dbReference type="InterPro" id="IPR016064">
    <property type="entry name" value="NAD/diacylglycerol_kinase_sf"/>
</dbReference>
<dbReference type="HAMAP" id="MF_00361">
    <property type="entry name" value="NAD_kinase"/>
    <property type="match status" value="1"/>
</dbReference>
<dbReference type="InterPro" id="IPR002504">
    <property type="entry name" value="NADK"/>
</dbReference>
<dbReference type="SUPFAM" id="SSF111331">
    <property type="entry name" value="NAD kinase/diacylglycerol kinase-like"/>
    <property type="match status" value="1"/>
</dbReference>
<dbReference type="InterPro" id="IPR017437">
    <property type="entry name" value="ATP-NAD_kinase_PpnK-typ_C"/>
</dbReference>
<evidence type="ECO:0000313" key="7">
    <source>
        <dbReference type="EMBL" id="CAI4060777.1"/>
    </source>
</evidence>
<evidence type="ECO:0000256" key="3">
    <source>
        <dbReference type="ARBA" id="ARBA00022777"/>
    </source>
</evidence>
<evidence type="ECO:0000256" key="5">
    <source>
        <dbReference type="ARBA" id="ARBA00023027"/>
    </source>
</evidence>
<keyword evidence="4" id="KW-0521">NADP</keyword>
<protein>
    <submittedName>
        <fullName evidence="7">Uncharacterized protein</fullName>
    </submittedName>
</protein>
<evidence type="ECO:0000256" key="4">
    <source>
        <dbReference type="ARBA" id="ARBA00022857"/>
    </source>
</evidence>
<dbReference type="Gene3D" id="2.60.200.30">
    <property type="entry name" value="Probable inorganic polyphosphate/atp-NAD kinase, domain 2"/>
    <property type="match status" value="1"/>
</dbReference>
<gene>
    <name evidence="7" type="primary">SUVZ05G0310</name>
    <name evidence="7" type="ORF">SUVZ_05G0310</name>
</gene>
<evidence type="ECO:0000256" key="6">
    <source>
        <dbReference type="SAM" id="MobiDB-lite"/>
    </source>
</evidence>
<keyword evidence="2" id="KW-0808">Transferase</keyword>
<dbReference type="PANTHER" id="PTHR20275">
    <property type="entry name" value="NAD KINASE"/>
    <property type="match status" value="1"/>
</dbReference>
<sequence>MKDNKILISASAKSCANVNREEDAMDRLGPVKFLTEGKLLSEFEEPGLMRCGYNDAKNLVRRLSSETIVGEDTNNLYPFYVDTAYDVRCLNKDIINAKIELHVENLIIICNINDVSTVFLMREVVEWTLCNFPSITVYVQDIFEKSTHFAAGDLCKDSHCKQSRIKYWSKEFVQNHDSFFDLVITLGGDGTVLFASSIFPKNVPPIVPFALGSLGFLTNFEFQGFKETLLHVLTNKVRINLRMRLQCKVFHRNEPEIDAATGKQVCFMDFVSEHHVLNEITIDRGPTPCLSLLELYGHNSLMTKVQGDGLIVATPTGSTAYSLSAGGSLISPSVNAIAVTPICPHTLSFRPIILPDSMELKVRVDLNSRGTSWVNFDGKDRIELKQGDYVVVTASQYAVPTIESSPSEFIESISKNLNWNEREEQKPFTHILSPKNQEKYKIDSTRNGENIEEILGDMNENTSNNSSSVSTSSQDEEKWCETESKAVVGRTRQAHFAI</sequence>
<dbReference type="EMBL" id="OX365932">
    <property type="protein sequence ID" value="CAI4060777.1"/>
    <property type="molecule type" value="Genomic_DNA"/>
</dbReference>
<organism evidence="7 8">
    <name type="scientific">Saccharomyces uvarum</name>
    <name type="common">Yeast</name>
    <name type="synonym">Saccharomyces bayanus var. uvarum</name>
    <dbReference type="NCBI Taxonomy" id="230603"/>
    <lineage>
        <taxon>Eukaryota</taxon>
        <taxon>Fungi</taxon>
        <taxon>Dikarya</taxon>
        <taxon>Ascomycota</taxon>
        <taxon>Saccharomycotina</taxon>
        <taxon>Saccharomycetes</taxon>
        <taxon>Saccharomycetales</taxon>
        <taxon>Saccharomycetaceae</taxon>
        <taxon>Saccharomyces</taxon>
    </lineage>
</organism>
<keyword evidence="5" id="KW-0520">NAD</keyword>
<evidence type="ECO:0000313" key="8">
    <source>
        <dbReference type="Proteomes" id="UP001162085"/>
    </source>
</evidence>
<keyword evidence="3" id="KW-0418">Kinase</keyword>
<feature type="region of interest" description="Disordered" evidence="6">
    <location>
        <begin position="456"/>
        <end position="478"/>
    </location>
</feature>
<dbReference type="Proteomes" id="UP001162085">
    <property type="component" value="Chromosome 5"/>
</dbReference>
<keyword evidence="8" id="KW-1185">Reference proteome</keyword>
<dbReference type="Pfam" id="PF01513">
    <property type="entry name" value="NAD_kinase"/>
    <property type="match status" value="1"/>
</dbReference>
<proteinExistence type="inferred from homology"/>